<name>A0A9Q3EH53_9BASI</name>
<proteinExistence type="predicted"/>
<dbReference type="AlphaFoldDB" id="A0A9Q3EH53"/>
<feature type="region of interest" description="Disordered" evidence="1">
    <location>
        <begin position="56"/>
        <end position="95"/>
    </location>
</feature>
<protein>
    <submittedName>
        <fullName evidence="2">Uncharacterized protein</fullName>
    </submittedName>
</protein>
<dbReference type="Proteomes" id="UP000765509">
    <property type="component" value="Unassembled WGS sequence"/>
</dbReference>
<comment type="caution">
    <text evidence="2">The sequence shown here is derived from an EMBL/GenBank/DDBJ whole genome shotgun (WGS) entry which is preliminary data.</text>
</comment>
<evidence type="ECO:0000256" key="1">
    <source>
        <dbReference type="SAM" id="MobiDB-lite"/>
    </source>
</evidence>
<gene>
    <name evidence="2" type="ORF">O181_059682</name>
</gene>
<dbReference type="EMBL" id="AVOT02027754">
    <property type="protein sequence ID" value="MBW0519967.1"/>
    <property type="molecule type" value="Genomic_DNA"/>
</dbReference>
<keyword evidence="3" id="KW-1185">Reference proteome</keyword>
<reference evidence="2" key="1">
    <citation type="submission" date="2021-03" db="EMBL/GenBank/DDBJ databases">
        <title>Draft genome sequence of rust myrtle Austropuccinia psidii MF-1, a brazilian biotype.</title>
        <authorList>
            <person name="Quecine M.C."/>
            <person name="Pachon D.M.R."/>
            <person name="Bonatelli M.L."/>
            <person name="Correr F.H."/>
            <person name="Franceschini L.M."/>
            <person name="Leite T.F."/>
            <person name="Margarido G.R.A."/>
            <person name="Almeida C.A."/>
            <person name="Ferrarezi J.A."/>
            <person name="Labate C.A."/>
        </authorList>
    </citation>
    <scope>NUCLEOTIDE SEQUENCE</scope>
    <source>
        <strain evidence="2">MF-1</strain>
    </source>
</reference>
<feature type="compositionally biased region" description="Polar residues" evidence="1">
    <location>
        <begin position="71"/>
        <end position="81"/>
    </location>
</feature>
<evidence type="ECO:0000313" key="3">
    <source>
        <dbReference type="Proteomes" id="UP000765509"/>
    </source>
</evidence>
<organism evidence="2 3">
    <name type="scientific">Austropuccinia psidii MF-1</name>
    <dbReference type="NCBI Taxonomy" id="1389203"/>
    <lineage>
        <taxon>Eukaryota</taxon>
        <taxon>Fungi</taxon>
        <taxon>Dikarya</taxon>
        <taxon>Basidiomycota</taxon>
        <taxon>Pucciniomycotina</taxon>
        <taxon>Pucciniomycetes</taxon>
        <taxon>Pucciniales</taxon>
        <taxon>Sphaerophragmiaceae</taxon>
        <taxon>Austropuccinia</taxon>
    </lineage>
</organism>
<accession>A0A9Q3EH53</accession>
<sequence length="121" mass="14508">MYKDNDWEMFPQIHQAVINTWNILIKFVKEEEIERYSNGLNPLSSKPQIKKIKEYHAKKRKASKEEPPVASTRNPQVNQLPQERKNNQKKNWKKLYSPSYRVPRIQKDAMDNFFNMAITLM</sequence>
<evidence type="ECO:0000313" key="2">
    <source>
        <dbReference type="EMBL" id="MBW0519967.1"/>
    </source>
</evidence>